<reference evidence="1" key="1">
    <citation type="submission" date="2014-11" db="EMBL/GenBank/DDBJ databases">
        <authorList>
            <person name="Amaro Gonzalez C."/>
        </authorList>
    </citation>
    <scope>NUCLEOTIDE SEQUENCE</scope>
</reference>
<organism evidence="1">
    <name type="scientific">Anguilla anguilla</name>
    <name type="common">European freshwater eel</name>
    <name type="synonym">Muraena anguilla</name>
    <dbReference type="NCBI Taxonomy" id="7936"/>
    <lineage>
        <taxon>Eukaryota</taxon>
        <taxon>Metazoa</taxon>
        <taxon>Chordata</taxon>
        <taxon>Craniata</taxon>
        <taxon>Vertebrata</taxon>
        <taxon>Euteleostomi</taxon>
        <taxon>Actinopterygii</taxon>
        <taxon>Neopterygii</taxon>
        <taxon>Teleostei</taxon>
        <taxon>Anguilliformes</taxon>
        <taxon>Anguillidae</taxon>
        <taxon>Anguilla</taxon>
    </lineage>
</organism>
<evidence type="ECO:0000313" key="1">
    <source>
        <dbReference type="EMBL" id="JAH78921.1"/>
    </source>
</evidence>
<proteinExistence type="predicted"/>
<reference evidence="1" key="2">
    <citation type="journal article" date="2015" name="Fish Shellfish Immunol.">
        <title>Early steps in the European eel (Anguilla anguilla)-Vibrio vulnificus interaction in the gills: Role of the RtxA13 toxin.</title>
        <authorList>
            <person name="Callol A."/>
            <person name="Pajuelo D."/>
            <person name="Ebbesson L."/>
            <person name="Teles M."/>
            <person name="MacKenzie S."/>
            <person name="Amaro C."/>
        </authorList>
    </citation>
    <scope>NUCLEOTIDE SEQUENCE</scope>
</reference>
<accession>A0A0E9VLL9</accession>
<sequence>MISKLSHRKRRGS</sequence>
<name>A0A0E9VLL9_ANGAN</name>
<dbReference type="EMBL" id="GBXM01029656">
    <property type="protein sequence ID" value="JAH78921.1"/>
    <property type="molecule type" value="Transcribed_RNA"/>
</dbReference>
<protein>
    <submittedName>
        <fullName evidence="1">Uncharacterized protein</fullName>
    </submittedName>
</protein>